<evidence type="ECO:0000256" key="4">
    <source>
        <dbReference type="SAM" id="SignalP"/>
    </source>
</evidence>
<evidence type="ECO:0000256" key="1">
    <source>
        <dbReference type="ARBA" id="ARBA00009176"/>
    </source>
</evidence>
<evidence type="ECO:0000313" key="7">
    <source>
        <dbReference type="Proteomes" id="UP001392437"/>
    </source>
</evidence>
<reference evidence="6 7" key="1">
    <citation type="submission" date="2023-01" db="EMBL/GenBank/DDBJ databases">
        <title>Analysis of 21 Apiospora genomes using comparative genomics revels a genus with tremendous synthesis potential of carbohydrate active enzymes and secondary metabolites.</title>
        <authorList>
            <person name="Sorensen T."/>
        </authorList>
    </citation>
    <scope>NUCLEOTIDE SEQUENCE [LARGE SCALE GENOMIC DNA]</scope>
    <source>
        <strain evidence="6 7">CBS 117206</strain>
    </source>
</reference>
<dbReference type="GO" id="GO:0006152">
    <property type="term" value="P:purine nucleoside catabolic process"/>
    <property type="evidence" value="ECO:0007669"/>
    <property type="project" value="TreeGrafter"/>
</dbReference>
<dbReference type="GO" id="GO:0008477">
    <property type="term" value="F:purine nucleosidase activity"/>
    <property type="evidence" value="ECO:0007669"/>
    <property type="project" value="TreeGrafter"/>
</dbReference>
<evidence type="ECO:0000313" key="6">
    <source>
        <dbReference type="EMBL" id="KAK8101069.1"/>
    </source>
</evidence>
<protein>
    <recommendedName>
        <fullName evidence="5">Inosine/uridine-preferring nucleoside hydrolase domain-containing protein</fullName>
    </recommendedName>
</protein>
<feature type="chain" id="PRO_5043911973" description="Inosine/uridine-preferring nucleoside hydrolase domain-containing protein" evidence="4">
    <location>
        <begin position="20"/>
        <end position="377"/>
    </location>
</feature>
<proteinExistence type="inferred from homology"/>
<dbReference type="PANTHER" id="PTHR12304:SF25">
    <property type="entry name" value="INOSINE_URIDINE-PREFERRING NUCLEOSIDE HYDROLASE DOMAIN-CONTAINING PROTEIN"/>
    <property type="match status" value="1"/>
</dbReference>
<keyword evidence="3" id="KW-0326">Glycosidase</keyword>
<keyword evidence="4" id="KW-0732">Signal</keyword>
<comment type="caution">
    <text evidence="6">The sequence shown here is derived from an EMBL/GenBank/DDBJ whole genome shotgun (WGS) entry which is preliminary data.</text>
</comment>
<feature type="domain" description="Inosine/uridine-preferring nucleoside hydrolase" evidence="5">
    <location>
        <begin position="33"/>
        <end position="363"/>
    </location>
</feature>
<dbReference type="AlphaFoldDB" id="A0AAW0QN31"/>
<dbReference type="SUPFAM" id="SSF53590">
    <property type="entry name" value="Nucleoside hydrolase"/>
    <property type="match status" value="1"/>
</dbReference>
<dbReference type="Proteomes" id="UP001392437">
    <property type="component" value="Unassembled WGS sequence"/>
</dbReference>
<feature type="signal peptide" evidence="4">
    <location>
        <begin position="1"/>
        <end position="19"/>
    </location>
</feature>
<keyword evidence="7" id="KW-1185">Reference proteome</keyword>
<gene>
    <name evidence="6" type="ORF">PG999_011443</name>
</gene>
<dbReference type="PANTHER" id="PTHR12304">
    <property type="entry name" value="INOSINE-URIDINE PREFERRING NUCLEOSIDE HYDROLASE"/>
    <property type="match status" value="1"/>
</dbReference>
<accession>A0AAW0QN31</accession>
<sequence length="377" mass="40599">MHFSNLVLAGAAVVAAAAATNTTAGDDGKPRKMILDNDWASVAFLPILQALDAGWDVVGVVGDTADSWSLQTSLHALAGLELGNLSSCIPVHKGADYPLLNTPELFQLWSTLHGKLPWEGAFAPENATAEQMGGEPTSGDPRRISKAAFFEGFPKGQLAGELAAAWMVEQVRANPGEILIYSGGAFTNIALAVRMDPAFASLTRGLVVMGGYIDSVLLGAATGRTLLEADYVSDINLKIDPEAAKIALTADFPAITIAGNGANQVFADQQFLDELVEVKNPYTTLLHEHTDLTLPYWDELAMYAFLYPEHVTKSATFYLDVDTAWSSPYYGNIIGYQKALKPAAQKLQKVNYVLEVDGDNFKDTIKRAAQYPKKCPL</sequence>
<comment type="similarity">
    <text evidence="1">Belongs to the IUNH family.</text>
</comment>
<evidence type="ECO:0000259" key="5">
    <source>
        <dbReference type="Pfam" id="PF01156"/>
    </source>
</evidence>
<dbReference type="InterPro" id="IPR023186">
    <property type="entry name" value="IUNH"/>
</dbReference>
<name>A0AAW0QN31_9PEZI</name>
<dbReference type="InterPro" id="IPR036452">
    <property type="entry name" value="Ribo_hydro-like"/>
</dbReference>
<evidence type="ECO:0000256" key="2">
    <source>
        <dbReference type="ARBA" id="ARBA00022801"/>
    </source>
</evidence>
<dbReference type="EMBL" id="JAQQWP010000009">
    <property type="protein sequence ID" value="KAK8101069.1"/>
    <property type="molecule type" value="Genomic_DNA"/>
</dbReference>
<evidence type="ECO:0000256" key="3">
    <source>
        <dbReference type="ARBA" id="ARBA00023295"/>
    </source>
</evidence>
<dbReference type="Gene3D" id="3.90.245.10">
    <property type="entry name" value="Ribonucleoside hydrolase-like"/>
    <property type="match status" value="1"/>
</dbReference>
<keyword evidence="2" id="KW-0378">Hydrolase</keyword>
<dbReference type="GO" id="GO:0005829">
    <property type="term" value="C:cytosol"/>
    <property type="evidence" value="ECO:0007669"/>
    <property type="project" value="TreeGrafter"/>
</dbReference>
<dbReference type="Pfam" id="PF01156">
    <property type="entry name" value="IU_nuc_hydro"/>
    <property type="match status" value="1"/>
</dbReference>
<organism evidence="6 7">
    <name type="scientific">Apiospora kogelbergensis</name>
    <dbReference type="NCBI Taxonomy" id="1337665"/>
    <lineage>
        <taxon>Eukaryota</taxon>
        <taxon>Fungi</taxon>
        <taxon>Dikarya</taxon>
        <taxon>Ascomycota</taxon>
        <taxon>Pezizomycotina</taxon>
        <taxon>Sordariomycetes</taxon>
        <taxon>Xylariomycetidae</taxon>
        <taxon>Amphisphaeriales</taxon>
        <taxon>Apiosporaceae</taxon>
        <taxon>Apiospora</taxon>
    </lineage>
</organism>
<dbReference type="InterPro" id="IPR001910">
    <property type="entry name" value="Inosine/uridine_hydrolase_dom"/>
</dbReference>